<evidence type="ECO:0000256" key="1">
    <source>
        <dbReference type="ARBA" id="ARBA00007061"/>
    </source>
</evidence>
<keyword evidence="5" id="KW-0443">Lipid metabolism</keyword>
<dbReference type="Pfam" id="PF08540">
    <property type="entry name" value="HMG_CoA_synt_C"/>
    <property type="match status" value="1"/>
</dbReference>
<evidence type="ECO:0000256" key="5">
    <source>
        <dbReference type="RuleBase" id="RU364071"/>
    </source>
</evidence>
<evidence type="ECO:0000256" key="2">
    <source>
        <dbReference type="ARBA" id="ARBA00022679"/>
    </source>
</evidence>
<keyword evidence="5" id="KW-0756">Sterol biosynthesis</keyword>
<dbReference type="NCBIfam" id="TIGR01833">
    <property type="entry name" value="HMG-CoA-S_euk"/>
    <property type="match status" value="1"/>
</dbReference>
<evidence type="ECO:0000256" key="3">
    <source>
        <dbReference type="PIRSR" id="PIRSR610122-1"/>
    </source>
</evidence>
<dbReference type="InterPro" id="IPR010122">
    <property type="entry name" value="HMG_CoA_synthase_euk"/>
</dbReference>
<feature type="domain" description="Hydroxymethylglutaryl-coenzyme A synthase N-terminal" evidence="6">
    <location>
        <begin position="1"/>
        <end position="28"/>
    </location>
</feature>
<dbReference type="GO" id="GO:0004421">
    <property type="term" value="F:hydroxymethylglutaryl-CoA synthase activity"/>
    <property type="evidence" value="ECO:0007669"/>
    <property type="project" value="UniProtKB-EC"/>
</dbReference>
<dbReference type="GO" id="GO:0010142">
    <property type="term" value="P:farnesyl diphosphate biosynthetic process, mevalonate pathway"/>
    <property type="evidence" value="ECO:0007669"/>
    <property type="project" value="InterPro"/>
</dbReference>
<feature type="binding site" evidence="4">
    <location>
        <position position="63"/>
    </location>
    <ligand>
        <name>CoA</name>
        <dbReference type="ChEBI" id="CHEBI:57287"/>
    </ligand>
</feature>
<keyword evidence="9" id="KW-1185">Reference proteome</keyword>
<evidence type="ECO:0000313" key="8">
    <source>
        <dbReference type="EMBL" id="CAF1617780.1"/>
    </source>
</evidence>
<comment type="catalytic activity">
    <reaction evidence="5">
        <text>acetoacetyl-CoA + acetyl-CoA + H2O = (3S)-3-hydroxy-3-methylglutaryl-CoA + CoA + H(+)</text>
        <dbReference type="Rhea" id="RHEA:10188"/>
        <dbReference type="ChEBI" id="CHEBI:15377"/>
        <dbReference type="ChEBI" id="CHEBI:15378"/>
        <dbReference type="ChEBI" id="CHEBI:43074"/>
        <dbReference type="ChEBI" id="CHEBI:57286"/>
        <dbReference type="ChEBI" id="CHEBI:57287"/>
        <dbReference type="ChEBI" id="CHEBI:57288"/>
        <dbReference type="EC" id="2.3.3.10"/>
    </reaction>
</comment>
<evidence type="ECO:0000256" key="4">
    <source>
        <dbReference type="PIRSR" id="PIRSR610122-2"/>
    </source>
</evidence>
<keyword evidence="5" id="KW-0753">Steroid metabolism</keyword>
<reference evidence="8" key="1">
    <citation type="submission" date="2021-02" db="EMBL/GenBank/DDBJ databases">
        <authorList>
            <person name="Nowell W R."/>
        </authorList>
    </citation>
    <scope>NUCLEOTIDE SEQUENCE</scope>
</reference>
<feature type="binding site" evidence="4">
    <location>
        <position position="118"/>
    </location>
    <ligand>
        <name>CoA</name>
        <dbReference type="ChEBI" id="CHEBI:57287"/>
    </ligand>
</feature>
<comment type="caution">
    <text evidence="8">The sequence shown here is derived from an EMBL/GenBank/DDBJ whole genome shotgun (WGS) entry which is preliminary data.</text>
</comment>
<dbReference type="InterPro" id="IPR016039">
    <property type="entry name" value="Thiolase-like"/>
</dbReference>
<dbReference type="Pfam" id="PF01154">
    <property type="entry name" value="HMG_CoA_synt_N"/>
    <property type="match status" value="1"/>
</dbReference>
<keyword evidence="5" id="KW-0752">Steroid biosynthesis</keyword>
<dbReference type="Proteomes" id="UP000663828">
    <property type="component" value="Unassembled WGS sequence"/>
</dbReference>
<name>A0A816C255_ADIRI</name>
<feature type="domain" description="Hydroxymethylglutaryl-coenzyme A synthase C-terminal" evidence="7">
    <location>
        <begin position="29"/>
        <end position="316"/>
    </location>
</feature>
<keyword evidence="5" id="KW-0444">Lipid biosynthesis</keyword>
<accession>A0A816C255</accession>
<dbReference type="SUPFAM" id="SSF53901">
    <property type="entry name" value="Thiolase-like"/>
    <property type="match status" value="1"/>
</dbReference>
<organism evidence="8 9">
    <name type="scientific">Adineta ricciae</name>
    <name type="common">Rotifer</name>
    <dbReference type="NCBI Taxonomy" id="249248"/>
    <lineage>
        <taxon>Eukaryota</taxon>
        <taxon>Metazoa</taxon>
        <taxon>Spiralia</taxon>
        <taxon>Gnathifera</taxon>
        <taxon>Rotifera</taxon>
        <taxon>Eurotatoria</taxon>
        <taxon>Bdelloidea</taxon>
        <taxon>Adinetida</taxon>
        <taxon>Adinetidae</taxon>
        <taxon>Adineta</taxon>
    </lineage>
</organism>
<proteinExistence type="inferred from homology"/>
<dbReference type="EMBL" id="CAJNOR010007466">
    <property type="protein sequence ID" value="CAF1617780.1"/>
    <property type="molecule type" value="Genomic_DNA"/>
</dbReference>
<dbReference type="AlphaFoldDB" id="A0A816C255"/>
<protein>
    <recommendedName>
        <fullName evidence="5">Hydroxymethylglutaryl-CoA synthase</fullName>
        <shortName evidence="5">HMG-CoA synthase</shortName>
        <ecNumber evidence="5">2.3.3.10</ecNumber>
    </recommendedName>
    <alternativeName>
        <fullName evidence="5">3-hydroxy-3-methylglutaryl coenzyme A synthase</fullName>
    </alternativeName>
</protein>
<keyword evidence="2 5" id="KW-0808">Transferase</keyword>
<sequence length="350" mass="39991">DIAVYPKGNARPTGGAGACALLIGPNAPVVFESGCRATHMAHVYDFYKPNLNSLYPIVDGQLSVQCVISALDTCYTQFCTKSQMNHESHSHTHTSTLTSREVNLSTFAAVLFHTPYVKLAQKSLARLYLNDLIRACPYIPSAISEKYKNLDIRTLINDKELEREMIEQSRELYEQKTLPGVYFAQNMGNMYTSSVYYSLFSFLISQPNEEQLYGRRILLFSYGSGLASSMYSVVCRKVHECRFTLAQLQRSIQRARERLDNERIEISPEIMDKILLEREENQHKVSFVPKQPMEILKSGDIYLKSIDKNYRRSYDKLISKDNSEGNADNGNDVQQLYTDYFQNRQTSGDL</sequence>
<evidence type="ECO:0000313" key="9">
    <source>
        <dbReference type="Proteomes" id="UP000663828"/>
    </source>
</evidence>
<dbReference type="InterPro" id="IPR013528">
    <property type="entry name" value="HMG_CoA_synth_N"/>
</dbReference>
<dbReference type="PANTHER" id="PTHR43323">
    <property type="entry name" value="3-HYDROXY-3-METHYLGLUTARYL COENZYME A SYNTHASE"/>
    <property type="match status" value="1"/>
</dbReference>
<comment type="similarity">
    <text evidence="1 5">Belongs to the thiolase-like superfamily. HMG-CoA synthase family.</text>
</comment>
<dbReference type="PANTHER" id="PTHR43323:SF2">
    <property type="entry name" value="HYDROXYMETHYLGLUTARYL-COA SYNTHASE"/>
    <property type="match status" value="1"/>
</dbReference>
<gene>
    <name evidence="8" type="ORF">XAT740_LOCUS49806</name>
</gene>
<dbReference type="UniPathway" id="UPA00058">
    <property type="reaction ID" value="UER00102"/>
</dbReference>
<evidence type="ECO:0000259" key="7">
    <source>
        <dbReference type="Pfam" id="PF08540"/>
    </source>
</evidence>
<comment type="pathway">
    <text evidence="5">Metabolic intermediate biosynthesis; (R)-mevalonate biosynthesis; (R)-mevalonate from acetyl-CoA: step 2/3.</text>
</comment>
<dbReference type="Gene3D" id="3.40.47.10">
    <property type="match status" value="1"/>
</dbReference>
<dbReference type="GO" id="GO:0006084">
    <property type="term" value="P:acetyl-CoA metabolic process"/>
    <property type="evidence" value="ECO:0007669"/>
    <property type="project" value="InterPro"/>
</dbReference>
<keyword evidence="5" id="KW-1207">Sterol metabolism</keyword>
<feature type="binding site" evidence="4">
    <location>
        <position position="122"/>
    </location>
    <ligand>
        <name>CoA</name>
        <dbReference type="ChEBI" id="CHEBI:57287"/>
    </ligand>
</feature>
<comment type="function">
    <text evidence="5">Catalyzes the condensation of acetyl-CoA with acetoacetyl-CoA to form HMG-CoA.</text>
</comment>
<feature type="active site" description="Proton donor/acceptor" evidence="3">
    <location>
        <position position="113"/>
    </location>
</feature>
<feature type="non-terminal residue" evidence="8">
    <location>
        <position position="350"/>
    </location>
</feature>
<dbReference type="EC" id="2.3.3.10" evidence="5"/>
<dbReference type="GO" id="GO:0016126">
    <property type="term" value="P:sterol biosynthetic process"/>
    <property type="evidence" value="ECO:0007669"/>
    <property type="project" value="UniProtKB-KW"/>
</dbReference>
<evidence type="ECO:0000259" key="6">
    <source>
        <dbReference type="Pfam" id="PF01154"/>
    </source>
</evidence>
<feature type="binding site" evidence="4">
    <location>
        <position position="9"/>
    </location>
    <ligand>
        <name>CoA</name>
        <dbReference type="ChEBI" id="CHEBI:57287"/>
    </ligand>
</feature>
<dbReference type="InterPro" id="IPR013746">
    <property type="entry name" value="HMG_CoA_synt_C_dom"/>
</dbReference>